<dbReference type="Pfam" id="PF00588">
    <property type="entry name" value="SpoU_methylase"/>
    <property type="match status" value="1"/>
</dbReference>
<dbReference type="InterPro" id="IPR001537">
    <property type="entry name" value="SpoU_MeTrfase"/>
</dbReference>
<evidence type="ECO:0000313" key="6">
    <source>
        <dbReference type="EMBL" id="GAI34734.1"/>
    </source>
</evidence>
<dbReference type="NCBIfam" id="NF007752">
    <property type="entry name" value="PRK10433.1"/>
    <property type="match status" value="1"/>
</dbReference>
<evidence type="ECO:0000256" key="4">
    <source>
        <dbReference type="ARBA" id="ARBA00022691"/>
    </source>
</evidence>
<evidence type="ECO:0000256" key="3">
    <source>
        <dbReference type="ARBA" id="ARBA00022679"/>
    </source>
</evidence>
<keyword evidence="2" id="KW-0489">Methyltransferase</keyword>
<dbReference type="GO" id="GO:0002128">
    <property type="term" value="P:tRNA nucleoside ribose methylation"/>
    <property type="evidence" value="ECO:0007669"/>
    <property type="project" value="TreeGrafter"/>
</dbReference>
<dbReference type="CDD" id="cd18093">
    <property type="entry name" value="SpoU-like_TrmJ"/>
    <property type="match status" value="1"/>
</dbReference>
<dbReference type="SUPFAM" id="SSF75217">
    <property type="entry name" value="alpha/beta knot"/>
    <property type="match status" value="1"/>
</dbReference>
<dbReference type="InterPro" id="IPR004384">
    <property type="entry name" value="RNA_MeTrfase_TrmJ/LasT"/>
</dbReference>
<feature type="non-terminal residue" evidence="6">
    <location>
        <position position="172"/>
    </location>
</feature>
<evidence type="ECO:0000259" key="5">
    <source>
        <dbReference type="Pfam" id="PF00588"/>
    </source>
</evidence>
<keyword evidence="4" id="KW-0949">S-adenosyl-L-methionine</keyword>
<accession>X1PV32</accession>
<dbReference type="GO" id="GO:0005829">
    <property type="term" value="C:cytosol"/>
    <property type="evidence" value="ECO:0007669"/>
    <property type="project" value="TreeGrafter"/>
</dbReference>
<dbReference type="GO" id="GO:0008173">
    <property type="term" value="F:RNA methyltransferase activity"/>
    <property type="evidence" value="ECO:0007669"/>
    <property type="project" value="InterPro"/>
</dbReference>
<name>X1PV32_9ZZZZ</name>
<dbReference type="PANTHER" id="PTHR42786:SF1">
    <property type="entry name" value="TRNA (CYTIDINE_URIDINE-2'-O-)-METHYLTRANSFERASE TRMJ"/>
    <property type="match status" value="1"/>
</dbReference>
<dbReference type="Gene3D" id="3.40.1280.10">
    <property type="match status" value="1"/>
</dbReference>
<evidence type="ECO:0000256" key="2">
    <source>
        <dbReference type="ARBA" id="ARBA00022603"/>
    </source>
</evidence>
<comment type="caution">
    <text evidence="6">The sequence shown here is derived from an EMBL/GenBank/DDBJ whole genome shotgun (WGS) entry which is preliminary data.</text>
</comment>
<dbReference type="GO" id="GO:0003723">
    <property type="term" value="F:RNA binding"/>
    <property type="evidence" value="ECO:0007669"/>
    <property type="project" value="InterPro"/>
</dbReference>
<dbReference type="InterPro" id="IPR029028">
    <property type="entry name" value="Alpha/beta_knot_MTases"/>
</dbReference>
<dbReference type="InterPro" id="IPR029026">
    <property type="entry name" value="tRNA_m1G_MTases_N"/>
</dbReference>
<evidence type="ECO:0000256" key="1">
    <source>
        <dbReference type="ARBA" id="ARBA00007228"/>
    </source>
</evidence>
<keyword evidence="3" id="KW-0808">Transferase</keyword>
<dbReference type="PANTHER" id="PTHR42786">
    <property type="entry name" value="TRNA/RRNA METHYLTRANSFERASE"/>
    <property type="match status" value="1"/>
</dbReference>
<comment type="similarity">
    <text evidence="1">Belongs to the class IV-like SAM-binding methyltransferase superfamily. RNA methyltransferase TrmH family.</text>
</comment>
<proteinExistence type="inferred from homology"/>
<gene>
    <name evidence="6" type="ORF">S06H3_49375</name>
</gene>
<dbReference type="EMBL" id="BARV01031175">
    <property type="protein sequence ID" value="GAI34734.1"/>
    <property type="molecule type" value="Genomic_DNA"/>
</dbReference>
<sequence>MDLYFILVKPAVPGNIGAAARAIKTMGYTWLRLVDPCDYLGQEARMLAHASEEILESAQVFAGLKDAIADLDMNVATTAKTRDVRVEYFTASEIPGVIRAKGNTMNKVGLVFGREESGLTNNEIRMCDLVSSIPMKLSYPSLNLGQAVMIYAYIMASFERTHPEPASHSLDQ</sequence>
<dbReference type="AlphaFoldDB" id="X1PV32"/>
<reference evidence="6" key="1">
    <citation type="journal article" date="2014" name="Front. Microbiol.">
        <title>High frequency of phylogenetically diverse reductive dehalogenase-homologous genes in deep subseafloor sedimentary metagenomes.</title>
        <authorList>
            <person name="Kawai M."/>
            <person name="Futagami T."/>
            <person name="Toyoda A."/>
            <person name="Takaki Y."/>
            <person name="Nishi S."/>
            <person name="Hori S."/>
            <person name="Arai W."/>
            <person name="Tsubouchi T."/>
            <person name="Morono Y."/>
            <person name="Uchiyama I."/>
            <person name="Ito T."/>
            <person name="Fujiyama A."/>
            <person name="Inagaki F."/>
            <person name="Takami H."/>
        </authorList>
    </citation>
    <scope>NUCLEOTIDE SEQUENCE</scope>
    <source>
        <strain evidence="6">Expedition CK06-06</strain>
    </source>
</reference>
<protein>
    <recommendedName>
        <fullName evidence="5">tRNA/rRNA methyltransferase SpoU type domain-containing protein</fullName>
    </recommendedName>
</protein>
<feature type="domain" description="tRNA/rRNA methyltransferase SpoU type" evidence="5">
    <location>
        <begin position="3"/>
        <end position="153"/>
    </location>
</feature>
<organism evidence="6">
    <name type="scientific">marine sediment metagenome</name>
    <dbReference type="NCBI Taxonomy" id="412755"/>
    <lineage>
        <taxon>unclassified sequences</taxon>
        <taxon>metagenomes</taxon>
        <taxon>ecological metagenomes</taxon>
    </lineage>
</organism>